<name>A0A2G1UHH6_9GAMM</name>
<dbReference type="Gene3D" id="3.30.565.10">
    <property type="entry name" value="Histidine kinase-like ATPase, C-terminal domain"/>
    <property type="match status" value="1"/>
</dbReference>
<evidence type="ECO:0000256" key="1">
    <source>
        <dbReference type="ARBA" id="ARBA00000085"/>
    </source>
</evidence>
<dbReference type="GO" id="GO:0016020">
    <property type="term" value="C:membrane"/>
    <property type="evidence" value="ECO:0007669"/>
    <property type="project" value="UniProtKB-SubCell"/>
</dbReference>
<gene>
    <name evidence="14" type="ORF">CLH61_16390</name>
</gene>
<dbReference type="SMART" id="SM00388">
    <property type="entry name" value="HisKA"/>
    <property type="match status" value="1"/>
</dbReference>
<keyword evidence="10 11" id="KW-0472">Membrane</keyword>
<comment type="subcellular location">
    <subcellularLocation>
        <location evidence="2">Membrane</location>
    </subcellularLocation>
</comment>
<dbReference type="Gene3D" id="6.10.340.10">
    <property type="match status" value="1"/>
</dbReference>
<keyword evidence="5" id="KW-0808">Transferase</keyword>
<dbReference type="Gene3D" id="1.10.287.130">
    <property type="match status" value="1"/>
</dbReference>
<evidence type="ECO:0000256" key="3">
    <source>
        <dbReference type="ARBA" id="ARBA00012438"/>
    </source>
</evidence>
<evidence type="ECO:0000256" key="11">
    <source>
        <dbReference type="SAM" id="Phobius"/>
    </source>
</evidence>
<dbReference type="InterPro" id="IPR004358">
    <property type="entry name" value="Sig_transdc_His_kin-like_C"/>
</dbReference>
<dbReference type="PANTHER" id="PTHR45436">
    <property type="entry name" value="SENSOR HISTIDINE KINASE YKOH"/>
    <property type="match status" value="1"/>
</dbReference>
<evidence type="ECO:0000256" key="5">
    <source>
        <dbReference type="ARBA" id="ARBA00022679"/>
    </source>
</evidence>
<evidence type="ECO:0000259" key="13">
    <source>
        <dbReference type="PROSITE" id="PS50885"/>
    </source>
</evidence>
<evidence type="ECO:0000256" key="10">
    <source>
        <dbReference type="ARBA" id="ARBA00023136"/>
    </source>
</evidence>
<dbReference type="InterPro" id="IPR003661">
    <property type="entry name" value="HisK_dim/P_dom"/>
</dbReference>
<feature type="transmembrane region" description="Helical" evidence="11">
    <location>
        <begin position="378"/>
        <end position="397"/>
    </location>
</feature>
<comment type="catalytic activity">
    <reaction evidence="1">
        <text>ATP + protein L-histidine = ADP + protein N-phospho-L-histidine.</text>
        <dbReference type="EC" id="2.7.13.3"/>
    </reaction>
</comment>
<dbReference type="PRINTS" id="PR00344">
    <property type="entry name" value="BCTRLSENSOR"/>
</dbReference>
<dbReference type="Proteomes" id="UP000231409">
    <property type="component" value="Unassembled WGS sequence"/>
</dbReference>
<keyword evidence="8 11" id="KW-1133">Transmembrane helix</keyword>
<comment type="caution">
    <text evidence="14">The sequence shown here is derived from an EMBL/GenBank/DDBJ whole genome shotgun (WGS) entry which is preliminary data.</text>
</comment>
<dbReference type="CDD" id="cd06225">
    <property type="entry name" value="HAMP"/>
    <property type="match status" value="1"/>
</dbReference>
<dbReference type="SUPFAM" id="SSF47384">
    <property type="entry name" value="Homodimeric domain of signal transducing histidine kinase"/>
    <property type="match status" value="1"/>
</dbReference>
<sequence>MTLKRQLLIASLLMLLIPWAGLQFVLDLDNALREQAIHQLNNQVARMATEARPALAGIPTVPGGHPVLYAQPVTYPMRMDGYADEWPGYEEEESTSLSGRTAEWHALTDGRHLFLLIRVPHGQPRYYDPGAPARPYEHLVLQQQRNDQLEEWAIRTSGPGAVTGLNPGQDWRDDYRVTGGWQGVAGGYQVELRLPMPPAGSQLGLRIFSPRAGELTANPPAHGAYQVSEPLPTGQPLLVSRITGLERQLAGQLTGGQQATVIESSGWVRGRAARAAEEPVPEFDLLSPLQIVEQIALNGLRQLVRWHQPEPAVMPDRATRMAAADLPREGLVRHAGGGDFLLVSQPLAEGRLLVLEQSLDQLLTLSGNTLGRVISRSTLLVIGLMLVLLGYASWLSWRITRLQRAVNASVDDDGRIIAAMPKVRGRDELADLGRHFAQMVDRVQGYNRYLESFSRRLSHELKTPVAVVRSSLENLGHATSEVDRNNYINRASRATDRLSQILQGMSEAARLEQSFDHAEKETFDLAEVIAQATAAYQQLDPGHRIRYQGPDHGCPCHGSPELIVQLLDKLVDNARDFTPAGARIETRLSAAAGRGAPTWELAVFNEGSSLPEHLASEIFSPFVSIRDTGADGHLGQGLLIVRLIAEHHGGQVSASNVAGGVVFRVTLPGTI</sequence>
<evidence type="ECO:0000256" key="4">
    <source>
        <dbReference type="ARBA" id="ARBA00022553"/>
    </source>
</evidence>
<dbReference type="InterPro" id="IPR005467">
    <property type="entry name" value="His_kinase_dom"/>
</dbReference>
<dbReference type="Pfam" id="PF02518">
    <property type="entry name" value="HATPase_c"/>
    <property type="match status" value="1"/>
</dbReference>
<evidence type="ECO:0000256" key="7">
    <source>
        <dbReference type="ARBA" id="ARBA00022777"/>
    </source>
</evidence>
<evidence type="ECO:0000256" key="9">
    <source>
        <dbReference type="ARBA" id="ARBA00023012"/>
    </source>
</evidence>
<dbReference type="InterPro" id="IPR003660">
    <property type="entry name" value="HAMP_dom"/>
</dbReference>
<keyword evidence="15" id="KW-1185">Reference proteome</keyword>
<dbReference type="RefSeq" id="WP_099615843.1">
    <property type="nucleotide sequence ID" value="NZ_KZ319376.1"/>
</dbReference>
<dbReference type="SMART" id="SM00387">
    <property type="entry name" value="HATPase_c"/>
    <property type="match status" value="1"/>
</dbReference>
<dbReference type="PROSITE" id="PS50885">
    <property type="entry name" value="HAMP"/>
    <property type="match status" value="1"/>
</dbReference>
<dbReference type="InterPro" id="IPR003594">
    <property type="entry name" value="HATPase_dom"/>
</dbReference>
<dbReference type="SUPFAM" id="SSF55874">
    <property type="entry name" value="ATPase domain of HSP90 chaperone/DNA topoisomerase II/histidine kinase"/>
    <property type="match status" value="1"/>
</dbReference>
<dbReference type="PANTHER" id="PTHR45436:SF5">
    <property type="entry name" value="SENSOR HISTIDINE KINASE TRCS"/>
    <property type="match status" value="1"/>
</dbReference>
<accession>A0A2G1UHH6</accession>
<dbReference type="GO" id="GO:0000155">
    <property type="term" value="F:phosphorelay sensor kinase activity"/>
    <property type="evidence" value="ECO:0007669"/>
    <property type="project" value="InterPro"/>
</dbReference>
<keyword evidence="4" id="KW-0597">Phosphoprotein</keyword>
<feature type="domain" description="Histidine kinase" evidence="12">
    <location>
        <begin position="456"/>
        <end position="671"/>
    </location>
</feature>
<proteinExistence type="predicted"/>
<evidence type="ECO:0000313" key="14">
    <source>
        <dbReference type="EMBL" id="PHQ13879.1"/>
    </source>
</evidence>
<dbReference type="EC" id="2.7.13.3" evidence="3"/>
<reference evidence="14 15" key="1">
    <citation type="submission" date="2017-09" db="EMBL/GenBank/DDBJ databases">
        <title>The draft genome sequences of Marinobacter sp. PWS21.</title>
        <authorList>
            <person name="Cao J."/>
        </authorList>
    </citation>
    <scope>NUCLEOTIDE SEQUENCE [LARGE SCALE GENOMIC DNA]</scope>
    <source>
        <strain evidence="14 15">PWS21</strain>
    </source>
</reference>
<keyword evidence="6 11" id="KW-0812">Transmembrane</keyword>
<dbReference type="InterPro" id="IPR036890">
    <property type="entry name" value="HATPase_C_sf"/>
</dbReference>
<feature type="domain" description="HAMP" evidence="13">
    <location>
        <begin position="393"/>
        <end position="448"/>
    </location>
</feature>
<evidence type="ECO:0000313" key="15">
    <source>
        <dbReference type="Proteomes" id="UP000231409"/>
    </source>
</evidence>
<dbReference type="AlphaFoldDB" id="A0A2G1UHH6"/>
<keyword evidence="7 14" id="KW-0418">Kinase</keyword>
<dbReference type="CDD" id="cd00082">
    <property type="entry name" value="HisKA"/>
    <property type="match status" value="1"/>
</dbReference>
<dbReference type="InterPro" id="IPR036097">
    <property type="entry name" value="HisK_dim/P_sf"/>
</dbReference>
<organism evidence="14 15">
    <name type="scientific">Marinobacter profundi</name>
    <dbReference type="NCBI Taxonomy" id="2666256"/>
    <lineage>
        <taxon>Bacteria</taxon>
        <taxon>Pseudomonadati</taxon>
        <taxon>Pseudomonadota</taxon>
        <taxon>Gammaproteobacteria</taxon>
        <taxon>Pseudomonadales</taxon>
        <taxon>Marinobacteraceae</taxon>
        <taxon>Marinobacter</taxon>
    </lineage>
</organism>
<dbReference type="EMBL" id="NTFH01000013">
    <property type="protein sequence ID" value="PHQ13879.1"/>
    <property type="molecule type" value="Genomic_DNA"/>
</dbReference>
<keyword evidence="9" id="KW-0902">Two-component regulatory system</keyword>
<dbReference type="InterPro" id="IPR050428">
    <property type="entry name" value="TCS_sensor_his_kinase"/>
</dbReference>
<evidence type="ECO:0000256" key="8">
    <source>
        <dbReference type="ARBA" id="ARBA00022989"/>
    </source>
</evidence>
<dbReference type="Pfam" id="PF00512">
    <property type="entry name" value="HisKA"/>
    <property type="match status" value="1"/>
</dbReference>
<dbReference type="PROSITE" id="PS50109">
    <property type="entry name" value="HIS_KIN"/>
    <property type="match status" value="1"/>
</dbReference>
<evidence type="ECO:0000259" key="12">
    <source>
        <dbReference type="PROSITE" id="PS50109"/>
    </source>
</evidence>
<protein>
    <recommendedName>
        <fullName evidence="3">histidine kinase</fullName>
        <ecNumber evidence="3">2.7.13.3</ecNumber>
    </recommendedName>
</protein>
<evidence type="ECO:0000256" key="6">
    <source>
        <dbReference type="ARBA" id="ARBA00022692"/>
    </source>
</evidence>
<evidence type="ECO:0000256" key="2">
    <source>
        <dbReference type="ARBA" id="ARBA00004370"/>
    </source>
</evidence>